<protein>
    <submittedName>
        <fullName evidence="1">Uncharacterized protein</fullName>
    </submittedName>
</protein>
<comment type="caution">
    <text evidence="1">The sequence shown here is derived from an EMBL/GenBank/DDBJ whole genome shotgun (WGS) entry which is preliminary data.</text>
</comment>
<evidence type="ECO:0000313" key="2">
    <source>
        <dbReference type="Proteomes" id="UP000287651"/>
    </source>
</evidence>
<evidence type="ECO:0000313" key="1">
    <source>
        <dbReference type="EMBL" id="RRT78137.1"/>
    </source>
</evidence>
<name>A0A427API6_ENSVE</name>
<dbReference type="AlphaFoldDB" id="A0A427API6"/>
<accession>A0A427API6</accession>
<sequence>MEFILLLQLSLVSDQCFGLALSPGGLTIAVVSLLFTLRILTCTFDFSGILIILKMQTIHWFRGTVLQHY</sequence>
<dbReference type="EMBL" id="AMZH03001753">
    <property type="protein sequence ID" value="RRT78137.1"/>
    <property type="molecule type" value="Genomic_DNA"/>
</dbReference>
<organism evidence="1 2">
    <name type="scientific">Ensete ventricosum</name>
    <name type="common">Abyssinian banana</name>
    <name type="synonym">Musa ensete</name>
    <dbReference type="NCBI Taxonomy" id="4639"/>
    <lineage>
        <taxon>Eukaryota</taxon>
        <taxon>Viridiplantae</taxon>
        <taxon>Streptophyta</taxon>
        <taxon>Embryophyta</taxon>
        <taxon>Tracheophyta</taxon>
        <taxon>Spermatophyta</taxon>
        <taxon>Magnoliopsida</taxon>
        <taxon>Liliopsida</taxon>
        <taxon>Zingiberales</taxon>
        <taxon>Musaceae</taxon>
        <taxon>Ensete</taxon>
    </lineage>
</organism>
<reference evidence="1 2" key="1">
    <citation type="journal article" date="2014" name="Agronomy (Basel)">
        <title>A Draft Genome Sequence for Ensete ventricosum, the Drought-Tolerant Tree Against Hunger.</title>
        <authorList>
            <person name="Harrison J."/>
            <person name="Moore K.A."/>
            <person name="Paszkiewicz K."/>
            <person name="Jones T."/>
            <person name="Grant M."/>
            <person name="Ambacheew D."/>
            <person name="Muzemil S."/>
            <person name="Studholme D.J."/>
        </authorList>
    </citation>
    <scope>NUCLEOTIDE SEQUENCE [LARGE SCALE GENOMIC DNA]</scope>
</reference>
<dbReference type="Proteomes" id="UP000287651">
    <property type="component" value="Unassembled WGS sequence"/>
</dbReference>
<gene>
    <name evidence="1" type="ORF">B296_00027545</name>
</gene>
<proteinExistence type="predicted"/>